<evidence type="ECO:0000256" key="1">
    <source>
        <dbReference type="SAM" id="MobiDB-lite"/>
    </source>
</evidence>
<feature type="region of interest" description="Disordered" evidence="1">
    <location>
        <begin position="65"/>
        <end position="88"/>
    </location>
</feature>
<sequence>MVSRTMPVGYWNFGNEKKSYALIRALRTHNLTISGGGVTLQIKSNVCSDTQHAVCLTIYVQWSDGSDQQDQKTPSRLLARSSDVQTIH</sequence>
<gene>
    <name evidence="2" type="ORF">TcWFU_000575</name>
</gene>
<organism evidence="2 3">
    <name type="scientific">Taenia crassiceps</name>
    <dbReference type="NCBI Taxonomy" id="6207"/>
    <lineage>
        <taxon>Eukaryota</taxon>
        <taxon>Metazoa</taxon>
        <taxon>Spiralia</taxon>
        <taxon>Lophotrochozoa</taxon>
        <taxon>Platyhelminthes</taxon>
        <taxon>Cestoda</taxon>
        <taxon>Eucestoda</taxon>
        <taxon>Cyclophyllidea</taxon>
        <taxon>Taeniidae</taxon>
        <taxon>Taenia</taxon>
    </lineage>
</organism>
<dbReference type="Proteomes" id="UP001651158">
    <property type="component" value="Unassembled WGS sequence"/>
</dbReference>
<reference evidence="2 3" key="1">
    <citation type="journal article" date="2022" name="Front. Cell. Infect. Microbiol.">
        <title>The Genomes of Two Strains of Taenia crassiceps the Animal Model for the Study of Human Cysticercosis.</title>
        <authorList>
            <person name="Bobes R.J."/>
            <person name="Estrada K."/>
            <person name="Rios-Valencia D.G."/>
            <person name="Calderon-Gallegos A."/>
            <person name="de la Torre P."/>
            <person name="Carrero J.C."/>
            <person name="Sanchez-Flores A."/>
            <person name="Laclette J.P."/>
        </authorList>
    </citation>
    <scope>NUCLEOTIDE SEQUENCE [LARGE SCALE GENOMIC DNA]</scope>
    <source>
        <strain evidence="2">WFUcys</strain>
    </source>
</reference>
<evidence type="ECO:0000313" key="3">
    <source>
        <dbReference type="Proteomes" id="UP001651158"/>
    </source>
</evidence>
<dbReference type="EMBL" id="JAKROA010000002">
    <property type="protein sequence ID" value="KAL5109708.1"/>
    <property type="molecule type" value="Genomic_DNA"/>
</dbReference>
<protein>
    <submittedName>
        <fullName evidence="2">Uncharacterized protein</fullName>
    </submittedName>
</protein>
<comment type="caution">
    <text evidence="2">The sequence shown here is derived from an EMBL/GenBank/DDBJ whole genome shotgun (WGS) entry which is preliminary data.</text>
</comment>
<keyword evidence="3" id="KW-1185">Reference proteome</keyword>
<accession>A0ABR4QJF7</accession>
<feature type="compositionally biased region" description="Polar residues" evidence="1">
    <location>
        <begin position="65"/>
        <end position="74"/>
    </location>
</feature>
<name>A0ABR4QJF7_9CEST</name>
<proteinExistence type="predicted"/>
<evidence type="ECO:0000313" key="2">
    <source>
        <dbReference type="EMBL" id="KAL5109708.1"/>
    </source>
</evidence>